<comment type="caution">
    <text evidence="2">The sequence shown here is derived from an EMBL/GenBank/DDBJ whole genome shotgun (WGS) entry which is preliminary data.</text>
</comment>
<feature type="signal peptide" evidence="1">
    <location>
        <begin position="1"/>
        <end position="20"/>
    </location>
</feature>
<keyword evidence="3" id="KW-1185">Reference proteome</keyword>
<evidence type="ECO:0000313" key="3">
    <source>
        <dbReference type="Proteomes" id="UP000027821"/>
    </source>
</evidence>
<dbReference type="EMBL" id="JMIH01000028">
    <property type="protein sequence ID" value="KEO72169.1"/>
    <property type="molecule type" value="Genomic_DNA"/>
</dbReference>
<dbReference type="eggNOG" id="COG5492">
    <property type="taxonomic scope" value="Bacteria"/>
</dbReference>
<dbReference type="Proteomes" id="UP000027821">
    <property type="component" value="Unassembled WGS sequence"/>
</dbReference>
<dbReference type="PANTHER" id="PTHR41339:SF1">
    <property type="entry name" value="SECRETED PROTEIN"/>
    <property type="match status" value="1"/>
</dbReference>
<proteinExistence type="predicted"/>
<reference evidence="2 3" key="1">
    <citation type="submission" date="2014-04" db="EMBL/GenBank/DDBJ databases">
        <title>Characterization and application of a salt tolerant electro-active bacterium.</title>
        <authorList>
            <person name="Yang L."/>
            <person name="Wei S."/>
            <person name="Tay Q.X.M."/>
        </authorList>
    </citation>
    <scope>NUCLEOTIDE SEQUENCE [LARGE SCALE GENOMIC DNA]</scope>
    <source>
        <strain evidence="2 3">LY1</strain>
    </source>
</reference>
<dbReference type="OrthoDB" id="1521716at2"/>
<dbReference type="PROSITE" id="PS51257">
    <property type="entry name" value="PROKAR_LIPOPROTEIN"/>
    <property type="match status" value="1"/>
</dbReference>
<gene>
    <name evidence="2" type="ORF">EL17_19880</name>
</gene>
<feature type="chain" id="PRO_5001695511" description="T9SS C-terminal target domain-containing protein" evidence="1">
    <location>
        <begin position="21"/>
        <end position="466"/>
    </location>
</feature>
<keyword evidence="1" id="KW-0732">Signal</keyword>
<evidence type="ECO:0000313" key="2">
    <source>
        <dbReference type="EMBL" id="KEO72169.1"/>
    </source>
</evidence>
<evidence type="ECO:0000256" key="1">
    <source>
        <dbReference type="SAM" id="SignalP"/>
    </source>
</evidence>
<dbReference type="STRING" id="1048983.EL17_19880"/>
<sequence>MKKLSIFASLSLLILGMACSEDPIVDVNDPSNSDLVELQGDLTTRTLTADKKYLIVGQTFVREGQVLTVEPGTVILGNKRTRGTLIIDRGGKMMAQGTAERPIVMTSDQEAGLRDKGDWGGLVILGNAQTNQVNPQIEGISPAVNFGRNDASMNDDNSGVYEFLRVEFAGIELSVNNETNSITLGGVGSGTKFENVMVSYGGDDGFEWFGGTVNGKNLISFAMWDDDFDVDFGYSGNVQFGLAVRYPGYADQSESNAFECDNGPNDNDVPPYTTGTFSNFTIIGPIATGTNPGNGNYAHAVDLRRRTAVTITNSVFTGFPRALRMNQPSVYNQYAVAGNGHIANNIFFAPNEKFRAGTGVDVNAVGAYIEGRNTVINQQASEEQHTALGIKQNWFFGSRLAGAYDSNPDFTISGGLIATGAKFDLTKFQEPNRTNFFNKEVAYIGAFGSTDWTNGWAEFDPIDKAY</sequence>
<dbReference type="RefSeq" id="WP_035078512.1">
    <property type="nucleotide sequence ID" value="NZ_JMIH01000028.1"/>
</dbReference>
<protein>
    <recommendedName>
        <fullName evidence="4">T9SS C-terminal target domain-containing protein</fullName>
    </recommendedName>
</protein>
<dbReference type="PANTHER" id="PTHR41339">
    <property type="entry name" value="LIPL48"/>
    <property type="match status" value="1"/>
</dbReference>
<name>A0A074KTF7_9BACT</name>
<organism evidence="2 3">
    <name type="scientific">Anditalea andensis</name>
    <dbReference type="NCBI Taxonomy" id="1048983"/>
    <lineage>
        <taxon>Bacteria</taxon>
        <taxon>Pseudomonadati</taxon>
        <taxon>Bacteroidota</taxon>
        <taxon>Cytophagia</taxon>
        <taxon>Cytophagales</taxon>
        <taxon>Cytophagaceae</taxon>
        <taxon>Anditalea</taxon>
    </lineage>
</organism>
<evidence type="ECO:0008006" key="4">
    <source>
        <dbReference type="Google" id="ProtNLM"/>
    </source>
</evidence>
<accession>A0A074KTF7</accession>
<dbReference type="AlphaFoldDB" id="A0A074KTF7"/>